<comment type="caution">
    <text evidence="6">The sequence shown here is derived from an EMBL/GenBank/DDBJ whole genome shotgun (WGS) entry which is preliminary data.</text>
</comment>
<dbReference type="SUPFAM" id="SSF46785">
    <property type="entry name" value="Winged helix' DNA-binding domain"/>
    <property type="match status" value="1"/>
</dbReference>
<evidence type="ECO:0000313" key="7">
    <source>
        <dbReference type="Proteomes" id="UP000321685"/>
    </source>
</evidence>
<evidence type="ECO:0000313" key="6">
    <source>
        <dbReference type="EMBL" id="GEL21094.1"/>
    </source>
</evidence>
<dbReference type="InterPro" id="IPR005471">
    <property type="entry name" value="Tscrpt_reg_IclR_N"/>
</dbReference>
<dbReference type="PROSITE" id="PS51077">
    <property type="entry name" value="HTH_ICLR"/>
    <property type="match status" value="1"/>
</dbReference>
<dbReference type="EMBL" id="BJVJ01000001">
    <property type="protein sequence ID" value="GEL21094.1"/>
    <property type="molecule type" value="Genomic_DNA"/>
</dbReference>
<keyword evidence="2" id="KW-0238">DNA-binding</keyword>
<dbReference type="PROSITE" id="PS51078">
    <property type="entry name" value="ICLR_ED"/>
    <property type="match status" value="1"/>
</dbReference>
<dbReference type="GO" id="GO:0003677">
    <property type="term" value="F:DNA binding"/>
    <property type="evidence" value="ECO:0007669"/>
    <property type="project" value="UniProtKB-KW"/>
</dbReference>
<dbReference type="InterPro" id="IPR050707">
    <property type="entry name" value="HTH_MetabolicPath_Reg"/>
</dbReference>
<dbReference type="InterPro" id="IPR029016">
    <property type="entry name" value="GAF-like_dom_sf"/>
</dbReference>
<dbReference type="RefSeq" id="WP_222596116.1">
    <property type="nucleotide sequence ID" value="NZ_BJVJ01000001.1"/>
</dbReference>
<evidence type="ECO:0000259" key="5">
    <source>
        <dbReference type="PROSITE" id="PS51078"/>
    </source>
</evidence>
<dbReference type="Pfam" id="PF01614">
    <property type="entry name" value="IclR_C"/>
    <property type="match status" value="1"/>
</dbReference>
<dbReference type="GO" id="GO:0045892">
    <property type="term" value="P:negative regulation of DNA-templated transcription"/>
    <property type="evidence" value="ECO:0007669"/>
    <property type="project" value="TreeGrafter"/>
</dbReference>
<dbReference type="SMART" id="SM00346">
    <property type="entry name" value="HTH_ICLR"/>
    <property type="match status" value="1"/>
</dbReference>
<dbReference type="SUPFAM" id="SSF55781">
    <property type="entry name" value="GAF domain-like"/>
    <property type="match status" value="1"/>
</dbReference>
<name>A0A511DBR0_9PSEU</name>
<dbReference type="Gene3D" id="3.30.450.40">
    <property type="match status" value="1"/>
</dbReference>
<evidence type="ECO:0000256" key="3">
    <source>
        <dbReference type="ARBA" id="ARBA00023163"/>
    </source>
</evidence>
<protein>
    <submittedName>
        <fullName evidence="6">IclR family transcriptional regulator</fullName>
    </submittedName>
</protein>
<dbReference type="InterPro" id="IPR014757">
    <property type="entry name" value="Tscrpt_reg_IclR_C"/>
</dbReference>
<evidence type="ECO:0000259" key="4">
    <source>
        <dbReference type="PROSITE" id="PS51077"/>
    </source>
</evidence>
<evidence type="ECO:0000256" key="2">
    <source>
        <dbReference type="ARBA" id="ARBA00023125"/>
    </source>
</evidence>
<dbReference type="PANTHER" id="PTHR30136:SF24">
    <property type="entry name" value="HTH-TYPE TRANSCRIPTIONAL REPRESSOR ALLR"/>
    <property type="match status" value="1"/>
</dbReference>
<dbReference type="Gene3D" id="1.10.10.10">
    <property type="entry name" value="Winged helix-like DNA-binding domain superfamily/Winged helix DNA-binding domain"/>
    <property type="match status" value="1"/>
</dbReference>
<keyword evidence="3" id="KW-0804">Transcription</keyword>
<feature type="domain" description="IclR-ED" evidence="5">
    <location>
        <begin position="76"/>
        <end position="256"/>
    </location>
</feature>
<sequence length="256" mass="27749">MRSTQRNTSREVPNSVLGRALTVLTAFELGDDELSLAELVRRTGVAKATVHRLVTELAEWRVVERTPGGGVRLGIRLFELGQLVPRQLGLREAAAPFLADLFEATHETVHLATPDGTEVVYVQKLEGRAGPRVPSRVGGRMPMHCTGVGKAMLAFAPPELVDEVLRAGLTRRAPRTIIAPGLLSAELERIHERGVAYEREESGIGVTCVAAPVLDADSRAVAALSITGWVNRFDPERLAPAVRTAALGLSRRLRHL</sequence>
<dbReference type="PANTHER" id="PTHR30136">
    <property type="entry name" value="HELIX-TURN-HELIX TRANSCRIPTIONAL REGULATOR, ICLR FAMILY"/>
    <property type="match status" value="1"/>
</dbReference>
<keyword evidence="1" id="KW-0805">Transcription regulation</keyword>
<dbReference type="AlphaFoldDB" id="A0A511DBR0"/>
<dbReference type="Pfam" id="PF09339">
    <property type="entry name" value="HTH_IclR"/>
    <property type="match status" value="1"/>
</dbReference>
<reference evidence="6 7" key="1">
    <citation type="submission" date="2019-07" db="EMBL/GenBank/DDBJ databases">
        <title>Whole genome shotgun sequence of Pseudonocardia sulfidoxydans NBRC 16205.</title>
        <authorList>
            <person name="Hosoyama A."/>
            <person name="Uohara A."/>
            <person name="Ohji S."/>
            <person name="Ichikawa N."/>
        </authorList>
    </citation>
    <scope>NUCLEOTIDE SEQUENCE [LARGE SCALE GENOMIC DNA]</scope>
    <source>
        <strain evidence="6 7">NBRC 16205</strain>
    </source>
</reference>
<organism evidence="6 7">
    <name type="scientific">Pseudonocardia sulfidoxydans NBRC 16205</name>
    <dbReference type="NCBI Taxonomy" id="1223511"/>
    <lineage>
        <taxon>Bacteria</taxon>
        <taxon>Bacillati</taxon>
        <taxon>Actinomycetota</taxon>
        <taxon>Actinomycetes</taxon>
        <taxon>Pseudonocardiales</taxon>
        <taxon>Pseudonocardiaceae</taxon>
        <taxon>Pseudonocardia</taxon>
    </lineage>
</organism>
<dbReference type="Proteomes" id="UP000321685">
    <property type="component" value="Unassembled WGS sequence"/>
</dbReference>
<accession>A0A511DBR0</accession>
<dbReference type="InterPro" id="IPR036390">
    <property type="entry name" value="WH_DNA-bd_sf"/>
</dbReference>
<dbReference type="InterPro" id="IPR036388">
    <property type="entry name" value="WH-like_DNA-bd_sf"/>
</dbReference>
<gene>
    <name evidence="6" type="ORF">PSU4_00480</name>
</gene>
<dbReference type="GO" id="GO:0003700">
    <property type="term" value="F:DNA-binding transcription factor activity"/>
    <property type="evidence" value="ECO:0007669"/>
    <property type="project" value="TreeGrafter"/>
</dbReference>
<keyword evidence="7" id="KW-1185">Reference proteome</keyword>
<feature type="domain" description="HTH iclR-type" evidence="4">
    <location>
        <begin position="14"/>
        <end position="75"/>
    </location>
</feature>
<proteinExistence type="predicted"/>
<evidence type="ECO:0000256" key="1">
    <source>
        <dbReference type="ARBA" id="ARBA00023015"/>
    </source>
</evidence>